<organism evidence="1">
    <name type="scientific">viral metagenome</name>
    <dbReference type="NCBI Taxonomy" id="1070528"/>
    <lineage>
        <taxon>unclassified sequences</taxon>
        <taxon>metagenomes</taxon>
        <taxon>organismal metagenomes</taxon>
    </lineage>
</organism>
<dbReference type="AlphaFoldDB" id="A0A6C0E8D2"/>
<name>A0A6C0E8D2_9ZZZZ</name>
<proteinExistence type="predicted"/>
<evidence type="ECO:0000313" key="1">
    <source>
        <dbReference type="EMBL" id="QHT25354.1"/>
    </source>
</evidence>
<reference evidence="1" key="1">
    <citation type="journal article" date="2020" name="Nature">
        <title>Giant virus diversity and host interactions through global metagenomics.</title>
        <authorList>
            <person name="Schulz F."/>
            <person name="Roux S."/>
            <person name="Paez-Espino D."/>
            <person name="Jungbluth S."/>
            <person name="Walsh D.A."/>
            <person name="Denef V.J."/>
            <person name="McMahon K.D."/>
            <person name="Konstantinidis K.T."/>
            <person name="Eloe-Fadrosh E.A."/>
            <person name="Kyrpides N.C."/>
            <person name="Woyke T."/>
        </authorList>
    </citation>
    <scope>NUCLEOTIDE SEQUENCE</scope>
    <source>
        <strain evidence="1">GVMAG-M-3300023179-152</strain>
    </source>
</reference>
<accession>A0A6C0E8D2</accession>
<protein>
    <submittedName>
        <fullName evidence="1">Uncharacterized protein</fullName>
    </submittedName>
</protein>
<sequence length="35" mass="3784">MPFIGTYNGAMKILSAIGKGTPPYPANENCNKNDR</sequence>
<dbReference type="EMBL" id="MN739765">
    <property type="protein sequence ID" value="QHT25354.1"/>
    <property type="molecule type" value="Genomic_DNA"/>
</dbReference>